<dbReference type="InterPro" id="IPR005064">
    <property type="entry name" value="BUG"/>
</dbReference>
<proteinExistence type="inferred from homology"/>
<dbReference type="CDD" id="cd13578">
    <property type="entry name" value="PBP2_Bug27"/>
    <property type="match status" value="1"/>
</dbReference>
<dbReference type="OrthoDB" id="8443386at2"/>
<dbReference type="SUPFAM" id="SSF53850">
    <property type="entry name" value="Periplasmic binding protein-like II"/>
    <property type="match status" value="1"/>
</dbReference>
<dbReference type="EMBL" id="JACCEW010000001">
    <property type="protein sequence ID" value="NYT36088.1"/>
    <property type="molecule type" value="Genomic_DNA"/>
</dbReference>
<evidence type="ECO:0000256" key="1">
    <source>
        <dbReference type="ARBA" id="ARBA00006987"/>
    </source>
</evidence>
<feature type="signal peptide" evidence="2">
    <location>
        <begin position="1"/>
        <end position="32"/>
    </location>
</feature>
<dbReference type="PIRSF" id="PIRSF017082">
    <property type="entry name" value="YflP"/>
    <property type="match status" value="1"/>
</dbReference>
<name>A0A853F8F1_9BURK</name>
<protein>
    <submittedName>
        <fullName evidence="3">Tripartite tricarboxylate transporter substrate binding protein</fullName>
    </submittedName>
</protein>
<feature type="chain" id="PRO_5032504353" evidence="2">
    <location>
        <begin position="33"/>
        <end position="331"/>
    </location>
</feature>
<keyword evidence="4" id="KW-1185">Reference proteome</keyword>
<dbReference type="PANTHER" id="PTHR42928:SF5">
    <property type="entry name" value="BLR1237 PROTEIN"/>
    <property type="match status" value="1"/>
</dbReference>
<dbReference type="Gene3D" id="3.40.190.10">
    <property type="entry name" value="Periplasmic binding protein-like II"/>
    <property type="match status" value="1"/>
</dbReference>
<gene>
    <name evidence="3" type="ORF">H0A68_04320</name>
</gene>
<evidence type="ECO:0000313" key="4">
    <source>
        <dbReference type="Proteomes" id="UP000580517"/>
    </source>
</evidence>
<evidence type="ECO:0000313" key="3">
    <source>
        <dbReference type="EMBL" id="NYT36088.1"/>
    </source>
</evidence>
<dbReference type="Gene3D" id="3.40.190.150">
    <property type="entry name" value="Bordetella uptake gene, domain 1"/>
    <property type="match status" value="1"/>
</dbReference>
<comment type="similarity">
    <text evidence="1">Belongs to the UPF0065 (bug) family.</text>
</comment>
<dbReference type="Pfam" id="PF03401">
    <property type="entry name" value="TctC"/>
    <property type="match status" value="1"/>
</dbReference>
<reference evidence="3 4" key="1">
    <citation type="submission" date="2020-07" db="EMBL/GenBank/DDBJ databases">
        <title>Taxonomic revisions and descriptions of new bacterial species based on genomic comparisons in the high-G+C-content subgroup of the family Alcaligenaceae.</title>
        <authorList>
            <person name="Szabo A."/>
            <person name="Felfoldi T."/>
        </authorList>
    </citation>
    <scope>NUCLEOTIDE SEQUENCE [LARGE SCALE GENOMIC DNA]</scope>
    <source>
        <strain evidence="3 4">DSM 25264</strain>
    </source>
</reference>
<comment type="caution">
    <text evidence="3">The sequence shown here is derived from an EMBL/GenBank/DDBJ whole genome shotgun (WGS) entry which is preliminary data.</text>
</comment>
<dbReference type="PANTHER" id="PTHR42928">
    <property type="entry name" value="TRICARBOXYLATE-BINDING PROTEIN"/>
    <property type="match status" value="1"/>
</dbReference>
<dbReference type="Proteomes" id="UP000580517">
    <property type="component" value="Unassembled WGS sequence"/>
</dbReference>
<keyword evidence="2" id="KW-0732">Signal</keyword>
<dbReference type="AlphaFoldDB" id="A0A853F8F1"/>
<dbReference type="InterPro" id="IPR042100">
    <property type="entry name" value="Bug_dom1"/>
</dbReference>
<organism evidence="3 4">
    <name type="scientific">Allopusillimonas soli</name>
    <dbReference type="NCBI Taxonomy" id="659016"/>
    <lineage>
        <taxon>Bacteria</taxon>
        <taxon>Pseudomonadati</taxon>
        <taxon>Pseudomonadota</taxon>
        <taxon>Betaproteobacteria</taxon>
        <taxon>Burkholderiales</taxon>
        <taxon>Alcaligenaceae</taxon>
        <taxon>Allopusillimonas</taxon>
    </lineage>
</organism>
<dbReference type="RefSeq" id="WP_129967999.1">
    <property type="nucleotide sequence ID" value="NZ_JACCEW010000001.1"/>
</dbReference>
<evidence type="ECO:0000256" key="2">
    <source>
        <dbReference type="SAM" id="SignalP"/>
    </source>
</evidence>
<sequence length="331" mass="34945">MTFAQDTKNKGLRLCYAIIMAAMAIISEPACAQDYPSRPIRMLVGASPGGTTDIVARLVAHELEKRLNQPVAVENRPGAGGNLALNAVVGAAPDGYTLGMAYSGLAINPAVMKKMPFDTLNDLAPVSLVATVDMFLLVNPSLGVDTVQDLVDAAKTHPEKITLAANALGSVSHLSAALLKLRTGMESPIAVYKGSAPALIDLMAGNISAMFDTVPGALNYVKQGRLKVIASGGAHRLSIAPDVPTLEESGLEDFRIGSWYGLVAPAGTPAEVTNTLSSVIIDVLSAPQIKQQLMEQMLNPKGTTPAEFKSFISTEMKQWEKVAKDAHITIR</sequence>
<accession>A0A853F8F1</accession>